<evidence type="ECO:0000313" key="9">
    <source>
        <dbReference type="EMBL" id="TIH40898.1"/>
    </source>
</evidence>
<evidence type="ECO:0000313" key="10">
    <source>
        <dbReference type="Proteomes" id="UP000306192"/>
    </source>
</evidence>
<evidence type="ECO:0000256" key="6">
    <source>
        <dbReference type="ARBA" id="ARBA00043149"/>
    </source>
</evidence>
<dbReference type="PANTHER" id="PTHR10196:SF69">
    <property type="entry name" value="GLYCEROL KINASE"/>
    <property type="match status" value="1"/>
</dbReference>
<reference evidence="9 10" key="1">
    <citation type="journal article" date="2019" name="Microorganisms">
        <title>Systematic Affiliation and Genome Analysis of Subtercola vilae DB165(T) with Particular Emphasis on Cold Adaptation of an Isolate from a High-Altitude Cold Volcano Lake.</title>
        <authorList>
            <person name="Villalobos A.S."/>
            <person name="Wiese J."/>
            <person name="Imhoff J.F."/>
            <person name="Dorador C."/>
            <person name="Keller A."/>
            <person name="Hentschel U."/>
        </authorList>
    </citation>
    <scope>NUCLEOTIDE SEQUENCE [LARGE SCALE GENOMIC DNA]</scope>
    <source>
        <strain evidence="9 10">DB165</strain>
    </source>
</reference>
<dbReference type="InterPro" id="IPR018485">
    <property type="entry name" value="FGGY_C"/>
</dbReference>
<dbReference type="PANTHER" id="PTHR10196">
    <property type="entry name" value="SUGAR KINASE"/>
    <property type="match status" value="1"/>
</dbReference>
<evidence type="ECO:0000256" key="5">
    <source>
        <dbReference type="ARBA" id="ARBA00022840"/>
    </source>
</evidence>
<keyword evidence="10" id="KW-1185">Reference proteome</keyword>
<evidence type="ECO:0000256" key="4">
    <source>
        <dbReference type="ARBA" id="ARBA00022777"/>
    </source>
</evidence>
<evidence type="ECO:0000256" key="1">
    <source>
        <dbReference type="ARBA" id="ARBA00009156"/>
    </source>
</evidence>
<evidence type="ECO:0000256" key="2">
    <source>
        <dbReference type="ARBA" id="ARBA00022679"/>
    </source>
</evidence>
<dbReference type="GO" id="GO:0005829">
    <property type="term" value="C:cytosol"/>
    <property type="evidence" value="ECO:0007669"/>
    <property type="project" value="TreeGrafter"/>
</dbReference>
<protein>
    <recommendedName>
        <fullName evidence="6">ATP:glycerol 3-phosphotransferase</fullName>
    </recommendedName>
</protein>
<dbReference type="GO" id="GO:0004370">
    <property type="term" value="F:glycerol kinase activity"/>
    <property type="evidence" value="ECO:0007669"/>
    <property type="project" value="TreeGrafter"/>
</dbReference>
<dbReference type="SUPFAM" id="SSF53067">
    <property type="entry name" value="Actin-like ATPase domain"/>
    <property type="match status" value="2"/>
</dbReference>
<keyword evidence="4 9" id="KW-0418">Kinase</keyword>
<sequence>MPDHSGSPVVIAVDQGTSSTKVIAVDEAGRVIGSSSVALDQQHPHPGWVQQDARAILASVITGIEQASAGLGSRVVALALSSQRESAVAWSRTTGEPLGPMLGWQDRRTIAAAQALAAAGHGPRVRAITGLPLDPMFSALKFSWLLDQVDPDRSRSDAGEIALGTVDSYLLYCLTGGTEHRIEFGNASRTQLLDLETLDWSDELLALFDIPRRALPRLAESSEPSAVVTAVPSLPAGTRFAAVLGDSHAALYGHGVRTPGSVKVTLGTGSSIMGLLPPGRDAEAGLVTTIAWCTPETTLAFEGNILSSGSTATWLAGLLGVTPPELFALAESAAASASASPETGVDLVPAFAGLGAPWWDESAKAVMTGFDLGTDRASLALAAVESIALQIEDVLAAAESAESGRFETILIDGGPAANDFLAQLVADLSQRRVERPTVSGLSALGAAHLAGTVAGVWSDDTVRAFDRGSTVFEPQLSAPDARTRRERWLAAVATARGTRLPSLTSFEKETAS</sequence>
<dbReference type="PIRSF" id="PIRSF000538">
    <property type="entry name" value="GlpK"/>
    <property type="match status" value="1"/>
</dbReference>
<accession>A0A4T2CFE3</accession>
<feature type="domain" description="Carbohydrate kinase FGGY N-terminal" evidence="7">
    <location>
        <begin position="10"/>
        <end position="252"/>
    </location>
</feature>
<dbReference type="EMBL" id="QYRT01000001">
    <property type="protein sequence ID" value="TIH40898.1"/>
    <property type="molecule type" value="Genomic_DNA"/>
</dbReference>
<comment type="caution">
    <text evidence="9">The sequence shown here is derived from an EMBL/GenBank/DDBJ whole genome shotgun (WGS) entry which is preliminary data.</text>
</comment>
<dbReference type="OrthoDB" id="9805576at2"/>
<dbReference type="GO" id="GO:0019563">
    <property type="term" value="P:glycerol catabolic process"/>
    <property type="evidence" value="ECO:0007669"/>
    <property type="project" value="TreeGrafter"/>
</dbReference>
<gene>
    <name evidence="9" type="ORF">D4765_00355</name>
</gene>
<organism evidence="9 10">
    <name type="scientific">Subtercola vilae</name>
    <dbReference type="NCBI Taxonomy" id="2056433"/>
    <lineage>
        <taxon>Bacteria</taxon>
        <taxon>Bacillati</taxon>
        <taxon>Actinomycetota</taxon>
        <taxon>Actinomycetes</taxon>
        <taxon>Micrococcales</taxon>
        <taxon>Microbacteriaceae</taxon>
        <taxon>Subtercola</taxon>
    </lineage>
</organism>
<evidence type="ECO:0000259" key="7">
    <source>
        <dbReference type="Pfam" id="PF00370"/>
    </source>
</evidence>
<dbReference type="Pfam" id="PF02782">
    <property type="entry name" value="FGGY_C"/>
    <property type="match status" value="1"/>
</dbReference>
<keyword evidence="5" id="KW-0067">ATP-binding</keyword>
<dbReference type="InterPro" id="IPR018484">
    <property type="entry name" value="FGGY_N"/>
</dbReference>
<dbReference type="PROSITE" id="PS00933">
    <property type="entry name" value="FGGY_KINASES_1"/>
    <property type="match status" value="1"/>
</dbReference>
<name>A0A4T2CFE3_9MICO</name>
<dbReference type="GO" id="GO:0005524">
    <property type="term" value="F:ATP binding"/>
    <property type="evidence" value="ECO:0007669"/>
    <property type="project" value="UniProtKB-KW"/>
</dbReference>
<proteinExistence type="inferred from homology"/>
<dbReference type="InterPro" id="IPR018483">
    <property type="entry name" value="Carb_kinase_FGGY_CS"/>
</dbReference>
<dbReference type="Proteomes" id="UP000306192">
    <property type="component" value="Unassembled WGS sequence"/>
</dbReference>
<dbReference type="AlphaFoldDB" id="A0A4T2CFE3"/>
<keyword evidence="2" id="KW-0808">Transferase</keyword>
<dbReference type="InterPro" id="IPR043129">
    <property type="entry name" value="ATPase_NBD"/>
</dbReference>
<dbReference type="InterPro" id="IPR000577">
    <property type="entry name" value="Carb_kinase_FGGY"/>
</dbReference>
<keyword evidence="3" id="KW-0547">Nucleotide-binding</keyword>
<comment type="similarity">
    <text evidence="1">Belongs to the FGGY kinase family.</text>
</comment>
<feature type="domain" description="Carbohydrate kinase FGGY C-terminal" evidence="8">
    <location>
        <begin position="263"/>
        <end position="451"/>
    </location>
</feature>
<dbReference type="RefSeq" id="WP_136640230.1">
    <property type="nucleotide sequence ID" value="NZ_QYRT01000001.1"/>
</dbReference>
<dbReference type="Pfam" id="PF00370">
    <property type="entry name" value="FGGY_N"/>
    <property type="match status" value="1"/>
</dbReference>
<evidence type="ECO:0000256" key="3">
    <source>
        <dbReference type="ARBA" id="ARBA00022741"/>
    </source>
</evidence>
<evidence type="ECO:0000259" key="8">
    <source>
        <dbReference type="Pfam" id="PF02782"/>
    </source>
</evidence>
<dbReference type="Gene3D" id="3.30.420.40">
    <property type="match status" value="2"/>
</dbReference>